<dbReference type="AlphaFoldDB" id="A0A8H6VVJ1"/>
<gene>
    <name evidence="1" type="ORF">MIND_01125300</name>
</gene>
<dbReference type="OrthoDB" id="2968616at2759"/>
<name>A0A8H6VVJ1_9AGAR</name>
<accession>A0A8H6VVJ1</accession>
<dbReference type="GeneID" id="59350323"/>
<dbReference type="EMBL" id="JACAZF010000010">
    <property type="protein sequence ID" value="KAF7293476.1"/>
    <property type="molecule type" value="Genomic_DNA"/>
</dbReference>
<reference evidence="1" key="1">
    <citation type="submission" date="2020-05" db="EMBL/GenBank/DDBJ databases">
        <title>Mycena genomes resolve the evolution of fungal bioluminescence.</title>
        <authorList>
            <person name="Tsai I.J."/>
        </authorList>
    </citation>
    <scope>NUCLEOTIDE SEQUENCE</scope>
    <source>
        <strain evidence="1">171206Taipei</strain>
    </source>
</reference>
<evidence type="ECO:0000313" key="1">
    <source>
        <dbReference type="EMBL" id="KAF7293476.1"/>
    </source>
</evidence>
<dbReference type="Proteomes" id="UP000636479">
    <property type="component" value="Unassembled WGS sequence"/>
</dbReference>
<organism evidence="1 2">
    <name type="scientific">Mycena indigotica</name>
    <dbReference type="NCBI Taxonomy" id="2126181"/>
    <lineage>
        <taxon>Eukaryota</taxon>
        <taxon>Fungi</taxon>
        <taxon>Dikarya</taxon>
        <taxon>Basidiomycota</taxon>
        <taxon>Agaricomycotina</taxon>
        <taxon>Agaricomycetes</taxon>
        <taxon>Agaricomycetidae</taxon>
        <taxon>Agaricales</taxon>
        <taxon>Marasmiineae</taxon>
        <taxon>Mycenaceae</taxon>
        <taxon>Mycena</taxon>
    </lineage>
</organism>
<sequence length="154" mass="16936">MPCPLQAIGGTINENFRGSCCVSFARSLLFHPPDDWDNTPFTTNTGELQHHWTKEHTGKKLAFVVGTESARTLDHNVLRDVTGSKASSVLSNPLNESSNRRGRALSRNFSKMQKSGLATRRLQLLRSVGLADELLRPKAAQVGGSSRLHTLLDQ</sequence>
<proteinExistence type="predicted"/>
<protein>
    <submittedName>
        <fullName evidence="1">Uncharacterized protein</fullName>
    </submittedName>
</protein>
<dbReference type="RefSeq" id="XP_037215639.1">
    <property type="nucleotide sequence ID" value="XM_037367807.1"/>
</dbReference>
<evidence type="ECO:0000313" key="2">
    <source>
        <dbReference type="Proteomes" id="UP000636479"/>
    </source>
</evidence>
<comment type="caution">
    <text evidence="1">The sequence shown here is derived from an EMBL/GenBank/DDBJ whole genome shotgun (WGS) entry which is preliminary data.</text>
</comment>
<keyword evidence="2" id="KW-1185">Reference proteome</keyword>